<dbReference type="EMBL" id="RSCD01000016">
    <property type="protein sequence ID" value="RSH88651.1"/>
    <property type="molecule type" value="Genomic_DNA"/>
</dbReference>
<organism evidence="2 3">
    <name type="scientific">Saitozyma podzolica</name>
    <dbReference type="NCBI Taxonomy" id="1890683"/>
    <lineage>
        <taxon>Eukaryota</taxon>
        <taxon>Fungi</taxon>
        <taxon>Dikarya</taxon>
        <taxon>Basidiomycota</taxon>
        <taxon>Agaricomycotina</taxon>
        <taxon>Tremellomycetes</taxon>
        <taxon>Tremellales</taxon>
        <taxon>Trimorphomycetaceae</taxon>
        <taxon>Saitozyma</taxon>
    </lineage>
</organism>
<reference evidence="2 3" key="1">
    <citation type="submission" date="2018-11" db="EMBL/GenBank/DDBJ databases">
        <title>Genome sequence of Saitozyma podzolica DSM 27192.</title>
        <authorList>
            <person name="Aliyu H."/>
            <person name="Gorte O."/>
            <person name="Ochsenreither K."/>
        </authorList>
    </citation>
    <scope>NUCLEOTIDE SEQUENCE [LARGE SCALE GENOMIC DNA]</scope>
    <source>
        <strain evidence="2 3">DSM 27192</strain>
    </source>
</reference>
<accession>A0A427YBV9</accession>
<comment type="caution">
    <text evidence="2">The sequence shown here is derived from an EMBL/GenBank/DDBJ whole genome shotgun (WGS) entry which is preliminary data.</text>
</comment>
<evidence type="ECO:0000313" key="3">
    <source>
        <dbReference type="Proteomes" id="UP000279259"/>
    </source>
</evidence>
<proteinExistence type="predicted"/>
<dbReference type="AlphaFoldDB" id="A0A427YBV9"/>
<keyword evidence="3" id="KW-1185">Reference proteome</keyword>
<protein>
    <submittedName>
        <fullName evidence="2">Uncharacterized protein</fullName>
    </submittedName>
</protein>
<dbReference type="Proteomes" id="UP000279259">
    <property type="component" value="Unassembled WGS sequence"/>
</dbReference>
<feature type="compositionally biased region" description="Low complexity" evidence="1">
    <location>
        <begin position="1"/>
        <end position="26"/>
    </location>
</feature>
<feature type="region of interest" description="Disordered" evidence="1">
    <location>
        <begin position="1"/>
        <end position="58"/>
    </location>
</feature>
<name>A0A427YBV9_9TREE</name>
<evidence type="ECO:0000256" key="1">
    <source>
        <dbReference type="SAM" id="MobiDB-lite"/>
    </source>
</evidence>
<evidence type="ECO:0000313" key="2">
    <source>
        <dbReference type="EMBL" id="RSH88651.1"/>
    </source>
</evidence>
<gene>
    <name evidence="2" type="ORF">EHS25_002878</name>
</gene>
<sequence length="184" mass="20251">MSESNASQANAQAGDTSASATSAATAPQLERQDQSSINMSESNASQANAQTGDTSASTTSASTIVNIYTWIDVWDTDRDHCNLGASGAVSTSGSDIDWLNWDSFGKKIKPPYSVDPAKRYLSYDRRQLVREAESKWRDIVLNSTKETWAESGRTESVEFVLKTKAQYDEDQAKSEVTLHDFHLR</sequence>
<feature type="compositionally biased region" description="Polar residues" evidence="1">
    <location>
        <begin position="34"/>
        <end position="53"/>
    </location>
</feature>